<dbReference type="SUPFAM" id="SSF53448">
    <property type="entry name" value="Nucleotide-diphospho-sugar transferases"/>
    <property type="match status" value="1"/>
</dbReference>
<gene>
    <name evidence="3" type="ORF">FYJ59_12985</name>
</gene>
<dbReference type="AlphaFoldDB" id="A0A6L5YL88"/>
<dbReference type="Pfam" id="PF00535">
    <property type="entry name" value="Glycos_transf_2"/>
    <property type="match status" value="1"/>
</dbReference>
<feature type="domain" description="Glycosyltransferase 2-like" evidence="2">
    <location>
        <begin position="16"/>
        <end position="106"/>
    </location>
</feature>
<evidence type="ECO:0000259" key="2">
    <source>
        <dbReference type="Pfam" id="PF00535"/>
    </source>
</evidence>
<comment type="caution">
    <text evidence="3">The sequence shown here is derived from an EMBL/GenBank/DDBJ whole genome shotgun (WGS) entry which is preliminary data.</text>
</comment>
<dbReference type="Proteomes" id="UP000476055">
    <property type="component" value="Unassembled WGS sequence"/>
</dbReference>
<feature type="transmembrane region" description="Helical" evidence="1">
    <location>
        <begin position="274"/>
        <end position="296"/>
    </location>
</feature>
<evidence type="ECO:0000313" key="3">
    <source>
        <dbReference type="EMBL" id="MST59136.1"/>
    </source>
</evidence>
<accession>A0A6L5YL88</accession>
<evidence type="ECO:0000256" key="1">
    <source>
        <dbReference type="SAM" id="Phobius"/>
    </source>
</evidence>
<keyword evidence="1" id="KW-0812">Transmembrane</keyword>
<keyword evidence="3" id="KW-0808">Transferase</keyword>
<dbReference type="GO" id="GO:0005886">
    <property type="term" value="C:plasma membrane"/>
    <property type="evidence" value="ECO:0007669"/>
    <property type="project" value="TreeGrafter"/>
</dbReference>
<keyword evidence="4" id="KW-1185">Reference proteome</keyword>
<reference evidence="3 4" key="1">
    <citation type="submission" date="2019-08" db="EMBL/GenBank/DDBJ databases">
        <title>In-depth cultivation of the pig gut microbiome towards novel bacterial diversity and tailored functional studies.</title>
        <authorList>
            <person name="Wylensek D."/>
            <person name="Hitch T.C.A."/>
            <person name="Clavel T."/>
        </authorList>
    </citation>
    <scope>NUCLEOTIDE SEQUENCE [LARGE SCALE GENOMIC DNA]</scope>
    <source>
        <strain evidence="3 4">WCA3-601-WT-6H</strain>
    </source>
</reference>
<keyword evidence="1" id="KW-1133">Transmembrane helix</keyword>
<dbReference type="InterPro" id="IPR001173">
    <property type="entry name" value="Glyco_trans_2-like"/>
</dbReference>
<keyword evidence="1" id="KW-0472">Membrane</keyword>
<protein>
    <submittedName>
        <fullName evidence="3">Glycosyltransferase</fullName>
    </submittedName>
</protein>
<feature type="transmembrane region" description="Helical" evidence="1">
    <location>
        <begin position="238"/>
        <end position="262"/>
    </location>
</feature>
<evidence type="ECO:0000313" key="4">
    <source>
        <dbReference type="Proteomes" id="UP000476055"/>
    </source>
</evidence>
<dbReference type="Gene3D" id="3.90.550.10">
    <property type="entry name" value="Spore Coat Polysaccharide Biosynthesis Protein SpsA, Chain A"/>
    <property type="match status" value="1"/>
</dbReference>
<sequence>MERTAILNKEKNFVSCVLYLHNDGAHIRDFLNTVCGTMEEHFEKYEIVCVNDCCMDNTIEEIHQFLEESSGNHVVSMINLSFYQGVEMAMNAGRDLAVGDFLFEFDRCLPDFEPSLIMDVYYRALEGYDVVAAAPRRDVALTSRLFYAVYNLGSRNTHKLRQERFRIISRRAVNRVNQMNAYIPYRKAMYMNCGLRADTLVYENKKKAGGARNREERSTRSSLALDTLIIFTNVLEKFSMLVSVILFSVMMIMFAWIVYSIFSTVRPVEGWMSLMTLISFGFFMMSVMLTLIFKYLSVILNMSFKRQRYVIEGVEKLTK</sequence>
<dbReference type="InterPro" id="IPR050256">
    <property type="entry name" value="Glycosyltransferase_2"/>
</dbReference>
<proteinExistence type="predicted"/>
<dbReference type="InterPro" id="IPR029044">
    <property type="entry name" value="Nucleotide-diphossugar_trans"/>
</dbReference>
<dbReference type="PANTHER" id="PTHR48090">
    <property type="entry name" value="UNDECAPRENYL-PHOSPHATE 4-DEOXY-4-FORMAMIDO-L-ARABINOSE TRANSFERASE-RELATED"/>
    <property type="match status" value="1"/>
</dbReference>
<dbReference type="GO" id="GO:0016740">
    <property type="term" value="F:transferase activity"/>
    <property type="evidence" value="ECO:0007669"/>
    <property type="project" value="UniProtKB-KW"/>
</dbReference>
<dbReference type="PANTHER" id="PTHR48090:SF8">
    <property type="entry name" value="GLYCOSYLTRANSFERASE CSBB-RELATED"/>
    <property type="match status" value="1"/>
</dbReference>
<dbReference type="RefSeq" id="WP_154498532.1">
    <property type="nucleotide sequence ID" value="NZ_VUMU01000020.1"/>
</dbReference>
<organism evidence="3 4">
    <name type="scientific">Waltera intestinalis</name>
    <dbReference type="NCBI Taxonomy" id="2606635"/>
    <lineage>
        <taxon>Bacteria</taxon>
        <taxon>Bacillati</taxon>
        <taxon>Bacillota</taxon>
        <taxon>Clostridia</taxon>
        <taxon>Lachnospirales</taxon>
        <taxon>Lachnospiraceae</taxon>
        <taxon>Waltera</taxon>
    </lineage>
</organism>
<dbReference type="EMBL" id="VUMU01000020">
    <property type="protein sequence ID" value="MST59136.1"/>
    <property type="molecule type" value="Genomic_DNA"/>
</dbReference>
<name>A0A6L5YL88_9FIRM</name>